<accession>A0A2K8MA19</accession>
<evidence type="ECO:0000313" key="2">
    <source>
        <dbReference type="Proteomes" id="UP000229081"/>
    </source>
</evidence>
<dbReference type="OrthoDB" id="7528178at2"/>
<name>A0A2K8MA19_9SPHN</name>
<keyword evidence="2" id="KW-1185">Reference proteome</keyword>
<proteinExistence type="predicted"/>
<dbReference type="EMBL" id="CP024923">
    <property type="protein sequence ID" value="ATY30707.1"/>
    <property type="molecule type" value="Genomic_DNA"/>
</dbReference>
<reference evidence="1 2" key="1">
    <citation type="submission" date="2017-11" db="EMBL/GenBank/DDBJ databases">
        <title>Complete genome sequence of Sphingomonas sp. Strain Cra20, a psychrotolerant potential plant growth promoting rhizobacteria.</title>
        <authorList>
            <person name="Luo Y."/>
        </authorList>
    </citation>
    <scope>NUCLEOTIDE SEQUENCE [LARGE SCALE GENOMIC DNA]</scope>
    <source>
        <strain evidence="1 2">Cra20</strain>
    </source>
</reference>
<evidence type="ECO:0000313" key="1">
    <source>
        <dbReference type="EMBL" id="ATY30707.1"/>
    </source>
</evidence>
<dbReference type="AlphaFoldDB" id="A0A2K8MA19"/>
<protein>
    <submittedName>
        <fullName evidence="1">Uncharacterized protein</fullName>
    </submittedName>
</protein>
<gene>
    <name evidence="1" type="ORF">CVN68_00810</name>
</gene>
<dbReference type="KEGG" id="sphc:CVN68_00810"/>
<dbReference type="Proteomes" id="UP000229081">
    <property type="component" value="Chromosome"/>
</dbReference>
<organism evidence="1 2">
    <name type="scientific">Sphingomonas psychrotolerans</name>
    <dbReference type="NCBI Taxonomy" id="1327635"/>
    <lineage>
        <taxon>Bacteria</taxon>
        <taxon>Pseudomonadati</taxon>
        <taxon>Pseudomonadota</taxon>
        <taxon>Alphaproteobacteria</taxon>
        <taxon>Sphingomonadales</taxon>
        <taxon>Sphingomonadaceae</taxon>
        <taxon>Sphingomonas</taxon>
    </lineage>
</organism>
<sequence>MGRCVKILFYLPVVTPWWFDNIVEPLIRRLAPEHETHVLAPVPWKGTGIGARELAAATHLPQVHWHIFDGDSHPSMRTATTERAGIVDFARSLAPDYVLCRSADYETVREFPGIVRHLMEGGAAPLPLPQDWVILQEDPFDHGLLPELDDAARAALDRLIAPVWSALKGPATPTRQMCKTFHKWAELPSDRPVLALPLEYEHEENFFPIHRVGAAPNHRLIAELAESIDESFFLAITNHPLNEKHVDNSALEAEIASHGSRMRLLPGVGPDGENTTALLACHADGMLVGDSKVYAMAGFFGTPMLRRTKFKTGEWLHAYSDTQEFLAAVAAGNARRPDEDAARTWFAFHIANNVLDPNDPELTAADILARLDRPVDPARWERSFAHFTSMAARDSQ</sequence>